<proteinExistence type="predicted"/>
<dbReference type="EMBL" id="WTZA01000001">
    <property type="protein sequence ID" value="MXO74156.1"/>
    <property type="molecule type" value="Genomic_DNA"/>
</dbReference>
<keyword evidence="2" id="KW-1185">Reference proteome</keyword>
<evidence type="ECO:0000313" key="1">
    <source>
        <dbReference type="EMBL" id="MXO74156.1"/>
    </source>
</evidence>
<dbReference type="AlphaFoldDB" id="A0A6I4TC33"/>
<dbReference type="SUPFAM" id="SSF56935">
    <property type="entry name" value="Porins"/>
    <property type="match status" value="1"/>
</dbReference>
<dbReference type="RefSeq" id="WP_160609935.1">
    <property type="nucleotide sequence ID" value="NZ_WTZA01000001.1"/>
</dbReference>
<name>A0A6I4TC33_9SPHN</name>
<protein>
    <submittedName>
        <fullName evidence="1">Preprotein translocase subunit YajC</fullName>
    </submittedName>
</protein>
<comment type="caution">
    <text evidence="1">The sequence shown here is derived from an EMBL/GenBank/DDBJ whole genome shotgun (WGS) entry which is preliminary data.</text>
</comment>
<dbReference type="Proteomes" id="UP000439522">
    <property type="component" value="Unassembled WGS sequence"/>
</dbReference>
<evidence type="ECO:0000313" key="2">
    <source>
        <dbReference type="Proteomes" id="UP000439522"/>
    </source>
</evidence>
<sequence>MTAQSRESEPKDTRSVNVSPYVELGQVLTTELSGDGDTATYTQAAAGVDASVQGRYNGGSASLRYERSFGYGDGVTDGSRLSGLARGYAGLVPNMLTIEGGALASRTQSGRDNRAFGPMRIRGAEHRLYSAYAGPVIRTRAGDAEIEGDYRLGYSRLDTGNQVPIAPQAHVLDFFDESVVQSANLRLGTRPGAPLPVGVGLGAGFMQEDVSNLDQRVRNAHLRGDMTVPLAQSLALVGGLGYEDVLVANRDAVRDAGGLPVLGPDGRFVTDKSAPRKVAFDVSGIIWDIGAIWRPSRRTSAEFRFGKRYGSTTYSGTFSWLLNSRSSFNLSIYDGISGLGGLLTNALSGLPAQFTASRNAVSGDVDGCVSSQEGGVCLNGVLGSVRSAIFRGRGIAANYSYRIGQVTAGAGAGYDRRKFIAAPGTVLAAADGVVDRNAWIAGYLSGPLDERSSFKVSAYGNRLRSDFANGGDATVLGASAAYQRQLIDGLSANAAFGIERIDGDSINVGAASVLIGLRYDF</sequence>
<reference evidence="1 2" key="1">
    <citation type="submission" date="2019-12" db="EMBL/GenBank/DDBJ databases">
        <title>Genomic-based taxomic classification of the family Erythrobacteraceae.</title>
        <authorList>
            <person name="Xu L."/>
        </authorList>
    </citation>
    <scope>NUCLEOTIDE SEQUENCE [LARGE SCALE GENOMIC DNA]</scope>
    <source>
        <strain evidence="1 2">100921-2</strain>
    </source>
</reference>
<accession>A0A6I4TC33</accession>
<organism evidence="1 2">
    <name type="scientific">Tsuneonella aeria</name>
    <dbReference type="NCBI Taxonomy" id="1837929"/>
    <lineage>
        <taxon>Bacteria</taxon>
        <taxon>Pseudomonadati</taxon>
        <taxon>Pseudomonadota</taxon>
        <taxon>Alphaproteobacteria</taxon>
        <taxon>Sphingomonadales</taxon>
        <taxon>Erythrobacteraceae</taxon>
        <taxon>Tsuneonella</taxon>
    </lineage>
</organism>
<gene>
    <name evidence="1" type="ORF">GRI40_02830</name>
</gene>
<dbReference type="OrthoDB" id="7416805at2"/>